<comment type="caution">
    <text evidence="7">The sequence shown here is derived from an EMBL/GenBank/DDBJ whole genome shotgun (WGS) entry which is preliminary data.</text>
</comment>
<dbReference type="Pfam" id="PF05954">
    <property type="entry name" value="Phage_GPD"/>
    <property type="match status" value="1"/>
</dbReference>
<evidence type="ECO:0000313" key="8">
    <source>
        <dbReference type="Proteomes" id="UP000613266"/>
    </source>
</evidence>
<dbReference type="Proteomes" id="UP000613266">
    <property type="component" value="Unassembled WGS sequence"/>
</dbReference>
<dbReference type="Pfam" id="PF04717">
    <property type="entry name" value="Phage_base_V"/>
    <property type="match status" value="1"/>
</dbReference>
<feature type="region of interest" description="Disordered" evidence="4">
    <location>
        <begin position="627"/>
        <end position="659"/>
    </location>
</feature>
<dbReference type="SUPFAM" id="SSF69255">
    <property type="entry name" value="gp5 N-terminal domain-like"/>
    <property type="match status" value="1"/>
</dbReference>
<dbReference type="InterPro" id="IPR054030">
    <property type="entry name" value="Gp5_Vgr_C"/>
</dbReference>
<dbReference type="InterPro" id="IPR006533">
    <property type="entry name" value="T6SS_Vgr_RhsGE"/>
</dbReference>
<comment type="subcellular location">
    <subcellularLocation>
        <location evidence="1">Secreted</location>
    </subcellularLocation>
</comment>
<organism evidence="7 8">
    <name type="scientific">Inhella proteolytica</name>
    <dbReference type="NCBI Taxonomy" id="2795029"/>
    <lineage>
        <taxon>Bacteria</taxon>
        <taxon>Pseudomonadati</taxon>
        <taxon>Pseudomonadota</taxon>
        <taxon>Betaproteobacteria</taxon>
        <taxon>Burkholderiales</taxon>
        <taxon>Sphaerotilaceae</taxon>
        <taxon>Inhella</taxon>
    </lineage>
</organism>
<dbReference type="PANTHER" id="PTHR32305:SF15">
    <property type="entry name" value="PROTEIN RHSA-RELATED"/>
    <property type="match status" value="1"/>
</dbReference>
<dbReference type="InterPro" id="IPR037026">
    <property type="entry name" value="Vgr_OB-fold_dom_sf"/>
</dbReference>
<dbReference type="InterPro" id="IPR017847">
    <property type="entry name" value="T6SS_RhsGE_Vgr_subset"/>
</dbReference>
<dbReference type="RefSeq" id="WP_198111509.1">
    <property type="nucleotide sequence ID" value="NZ_JAEDAK010000008.1"/>
</dbReference>
<dbReference type="NCBIfam" id="TIGR03361">
    <property type="entry name" value="VI_Rhs_Vgr"/>
    <property type="match status" value="1"/>
</dbReference>
<evidence type="ECO:0000259" key="5">
    <source>
        <dbReference type="Pfam" id="PF04717"/>
    </source>
</evidence>
<feature type="compositionally biased region" description="Basic and acidic residues" evidence="4">
    <location>
        <begin position="640"/>
        <end position="652"/>
    </location>
</feature>
<evidence type="ECO:0000256" key="3">
    <source>
        <dbReference type="ARBA" id="ARBA00022525"/>
    </source>
</evidence>
<keyword evidence="3" id="KW-0964">Secreted</keyword>
<gene>
    <name evidence="7" type="primary">tssI</name>
    <name evidence="7" type="ORF">I7X39_12555</name>
</gene>
<dbReference type="Gene3D" id="3.55.50.10">
    <property type="entry name" value="Baseplate protein-like domains"/>
    <property type="match status" value="1"/>
</dbReference>
<dbReference type="AlphaFoldDB" id="A0A931J2U4"/>
<feature type="domain" description="Gp5/Type VI secretion system Vgr protein OB-fold" evidence="5">
    <location>
        <begin position="387"/>
        <end position="455"/>
    </location>
</feature>
<dbReference type="PANTHER" id="PTHR32305">
    <property type="match status" value="1"/>
</dbReference>
<dbReference type="InterPro" id="IPR006531">
    <property type="entry name" value="Gp5/Vgr_OB"/>
</dbReference>
<dbReference type="GO" id="GO:0005576">
    <property type="term" value="C:extracellular region"/>
    <property type="evidence" value="ECO:0007669"/>
    <property type="project" value="UniProtKB-SubCell"/>
</dbReference>
<accession>A0A931J2U4</accession>
<dbReference type="Gene3D" id="2.40.50.230">
    <property type="entry name" value="Gp5 N-terminal domain"/>
    <property type="match status" value="1"/>
</dbReference>
<dbReference type="InterPro" id="IPR050708">
    <property type="entry name" value="T6SS_VgrG/RHS"/>
</dbReference>
<evidence type="ECO:0000256" key="4">
    <source>
        <dbReference type="SAM" id="MobiDB-lite"/>
    </source>
</evidence>
<keyword evidence="8" id="KW-1185">Reference proteome</keyword>
<evidence type="ECO:0000259" key="6">
    <source>
        <dbReference type="Pfam" id="PF22178"/>
    </source>
</evidence>
<sequence length="679" mass="74772">MPLPLAIDTTLGPHALLLLELDGTEGLSRLSEFRLRLKSKRPDIAPTDMLGQNATMRLIGKGEQSRYFNGYFTRWTGASEYRDTVDGATSTKSYIYEATLSPWLWFLQRQSNSRIFQNKSALDIIETVFRAHGALCSFRKDCNGSYRQREYCVQYRETDFNFVSRLMEEEGIYYFFEHSNGKHELVLADNPSAHTPATGYEEVHFDSDSRDDKELMLRWEGVHEVQSGRFVVRDYDYIKPRTLVEGQADKALSHPLSSFAMFDDPAGATTATEAKAVAKLRLEALHARYQVFRGFGPVRGFSPGRSFKLAKHPVAAYNDKHLIVATRYLAHSSADSSAGDQGFEFRCELEGIALKTPFRPAQLTPKPLISGPQTATVVGPSGEEIHVDKHGRIKVQFRWDRYGKADQDASCWIRVMQPWAGNGYGAIAIPRLGQEVVVQFLEGDPDRPLVIGSVYNGENVPPYKLPDEKTRWGLKSRSSSGGGASNFNELRFEDKKGSEEIYLRAEKDLNFFTNKKRTEWIGDESHLKVEKDVFEKLVKDVHTDIGGDQITKVAAGVHLKVGTDWQADCGTKMAAKAGTEIHLKAGTTIVLEASAQISLKCGGSFVNVSPAGVHISGPMVFVNSGGSAGSGSGASPDTPKNAEEAKDSKGGTDKPISQSAAALAAARASSTPFCEICNA</sequence>
<comment type="similarity">
    <text evidence="2">Belongs to the VgrG protein family.</text>
</comment>
<feature type="domain" description="Gp5/Type VI secretion system Vgr C-terminal trimerisation" evidence="6">
    <location>
        <begin position="473"/>
        <end position="580"/>
    </location>
</feature>
<dbReference type="SUPFAM" id="SSF69349">
    <property type="entry name" value="Phage fibre proteins"/>
    <property type="match status" value="1"/>
</dbReference>
<dbReference type="SUPFAM" id="SSF69279">
    <property type="entry name" value="Phage tail proteins"/>
    <property type="match status" value="2"/>
</dbReference>
<evidence type="ECO:0000256" key="2">
    <source>
        <dbReference type="ARBA" id="ARBA00005558"/>
    </source>
</evidence>
<evidence type="ECO:0000313" key="7">
    <source>
        <dbReference type="EMBL" id="MBH9577733.1"/>
    </source>
</evidence>
<dbReference type="NCBIfam" id="TIGR01646">
    <property type="entry name" value="vgr_GE"/>
    <property type="match status" value="1"/>
</dbReference>
<reference evidence="7" key="1">
    <citation type="submission" date="2020-12" db="EMBL/GenBank/DDBJ databases">
        <title>The genome sequence of Inhella sp. 1Y17.</title>
        <authorList>
            <person name="Liu Y."/>
        </authorList>
    </citation>
    <scope>NUCLEOTIDE SEQUENCE</scope>
    <source>
        <strain evidence="7">1Y17</strain>
    </source>
</reference>
<proteinExistence type="inferred from homology"/>
<evidence type="ECO:0000256" key="1">
    <source>
        <dbReference type="ARBA" id="ARBA00004613"/>
    </source>
</evidence>
<protein>
    <submittedName>
        <fullName evidence="7">Type VI secretion system tip protein VgrG</fullName>
    </submittedName>
</protein>
<dbReference type="EMBL" id="JAEDAK010000008">
    <property type="protein sequence ID" value="MBH9577733.1"/>
    <property type="molecule type" value="Genomic_DNA"/>
</dbReference>
<dbReference type="Gene3D" id="4.10.220.110">
    <property type="match status" value="1"/>
</dbReference>
<dbReference type="Pfam" id="PF22178">
    <property type="entry name" value="Gp5_trimer_C"/>
    <property type="match status" value="1"/>
</dbReference>
<dbReference type="Gene3D" id="2.30.110.50">
    <property type="match status" value="1"/>
</dbReference>
<name>A0A931J2U4_9BURK</name>